<dbReference type="Proteomes" id="UP000000598">
    <property type="component" value="Chromosome C"/>
</dbReference>
<dbReference type="GO" id="GO:0000049">
    <property type="term" value="F:tRNA binding"/>
    <property type="evidence" value="ECO:0007669"/>
    <property type="project" value="UniProtKB-KW"/>
</dbReference>
<dbReference type="Gene3D" id="3.40.50.1470">
    <property type="entry name" value="Peptidyl-tRNA hydrolase"/>
    <property type="match status" value="1"/>
</dbReference>
<dbReference type="GO" id="GO:0004045">
    <property type="term" value="F:peptidyl-tRNA hydrolase activity"/>
    <property type="evidence" value="ECO:0007669"/>
    <property type="project" value="UniProtKB-EC"/>
</dbReference>
<keyword evidence="3" id="KW-0378">Hydrolase</keyword>
<keyword evidence="4" id="KW-0694">RNA-binding</keyword>
<dbReference type="HOGENOM" id="CLU_062456_2_1_1"/>
<keyword evidence="7" id="KW-1185">Reference proteome</keyword>
<dbReference type="InterPro" id="IPR036416">
    <property type="entry name" value="Pept_tRNA_hydro_sf"/>
</dbReference>
<name>Q6CUA7_KLULA</name>
<dbReference type="InterPro" id="IPR018171">
    <property type="entry name" value="Pept_tRNA_hydro_CS"/>
</dbReference>
<evidence type="ECO:0000313" key="7">
    <source>
        <dbReference type="Proteomes" id="UP000000598"/>
    </source>
</evidence>
<comment type="similarity">
    <text evidence="5">Belongs to the PTH family.</text>
</comment>
<dbReference type="InterPro" id="IPR001328">
    <property type="entry name" value="Pept_tRNA_hydro"/>
</dbReference>
<proteinExistence type="inferred from homology"/>
<dbReference type="EMBL" id="CR382123">
    <property type="protein sequence ID" value="CAH01333.1"/>
    <property type="molecule type" value="Genomic_DNA"/>
</dbReference>
<evidence type="ECO:0000256" key="5">
    <source>
        <dbReference type="ARBA" id="ARBA00038063"/>
    </source>
</evidence>
<keyword evidence="2" id="KW-0820">tRNA-binding</keyword>
<evidence type="ECO:0000256" key="2">
    <source>
        <dbReference type="ARBA" id="ARBA00022555"/>
    </source>
</evidence>
<sequence>MSAQKLLCLSALGNPEPLYRSTRHNAGVIMLRMLKNEFCPDAVLKTSNVSPHIQYCHEPRLNLLMLFNKSQFMNLSGHAMIPVWRKLPHDALHVVLHDELNIPIGNVQLRKPGTSFRGHNGLRDMIKMKGDDKFHKLGIGIDRPNSRDPRIVADYVLANFTKGEMETLQYDSFQKAVEHVRKLLPH</sequence>
<dbReference type="PANTHER" id="PTHR17224:SF1">
    <property type="entry name" value="PEPTIDYL-TRNA HYDROLASE"/>
    <property type="match status" value="1"/>
</dbReference>
<protein>
    <recommendedName>
        <fullName evidence="1">peptidyl-tRNA hydrolase</fullName>
        <ecNumber evidence="1">3.1.1.29</ecNumber>
    </recommendedName>
</protein>
<dbReference type="STRING" id="284590.Q6CUA7"/>
<dbReference type="FunCoup" id="Q6CUA7">
    <property type="interactions" value="121"/>
</dbReference>
<dbReference type="KEGG" id="kla:KLLA0_C06380g"/>
<dbReference type="OMA" id="HDELQVP"/>
<dbReference type="SUPFAM" id="SSF53178">
    <property type="entry name" value="Peptidyl-tRNA hydrolase-like"/>
    <property type="match status" value="1"/>
</dbReference>
<dbReference type="InParanoid" id="Q6CUA7"/>
<dbReference type="Pfam" id="PF01195">
    <property type="entry name" value="Pept_tRNA_hydro"/>
    <property type="match status" value="1"/>
</dbReference>
<organism evidence="6 7">
    <name type="scientific">Kluyveromyces lactis (strain ATCC 8585 / CBS 2359 / DSM 70799 / NBRC 1267 / NRRL Y-1140 / WM37)</name>
    <name type="common">Yeast</name>
    <name type="synonym">Candida sphaerica</name>
    <dbReference type="NCBI Taxonomy" id="284590"/>
    <lineage>
        <taxon>Eukaryota</taxon>
        <taxon>Fungi</taxon>
        <taxon>Dikarya</taxon>
        <taxon>Ascomycota</taxon>
        <taxon>Saccharomycotina</taxon>
        <taxon>Saccharomycetes</taxon>
        <taxon>Saccharomycetales</taxon>
        <taxon>Saccharomycetaceae</taxon>
        <taxon>Kluyveromyces</taxon>
    </lineage>
</organism>
<evidence type="ECO:0000256" key="1">
    <source>
        <dbReference type="ARBA" id="ARBA00013260"/>
    </source>
</evidence>
<gene>
    <name evidence="6" type="ORF">KLLA0_C06380g</name>
</gene>
<dbReference type="CDD" id="cd00462">
    <property type="entry name" value="PTH"/>
    <property type="match status" value="1"/>
</dbReference>
<evidence type="ECO:0000256" key="4">
    <source>
        <dbReference type="ARBA" id="ARBA00022884"/>
    </source>
</evidence>
<evidence type="ECO:0000256" key="3">
    <source>
        <dbReference type="ARBA" id="ARBA00022801"/>
    </source>
</evidence>
<evidence type="ECO:0000313" key="6">
    <source>
        <dbReference type="EMBL" id="CAH01333.1"/>
    </source>
</evidence>
<dbReference type="EC" id="3.1.1.29" evidence="1"/>
<reference evidence="6 7" key="1">
    <citation type="journal article" date="2004" name="Nature">
        <title>Genome evolution in yeasts.</title>
        <authorList>
            <consortium name="Genolevures"/>
            <person name="Dujon B."/>
            <person name="Sherman D."/>
            <person name="Fischer G."/>
            <person name="Durrens P."/>
            <person name="Casaregola S."/>
            <person name="Lafontaine I."/>
            <person name="de Montigny J."/>
            <person name="Marck C."/>
            <person name="Neuveglise C."/>
            <person name="Talla E."/>
            <person name="Goffard N."/>
            <person name="Frangeul L."/>
            <person name="Aigle M."/>
            <person name="Anthouard V."/>
            <person name="Babour A."/>
            <person name="Barbe V."/>
            <person name="Barnay S."/>
            <person name="Blanchin S."/>
            <person name="Beckerich J.M."/>
            <person name="Beyne E."/>
            <person name="Bleykasten C."/>
            <person name="Boisrame A."/>
            <person name="Boyer J."/>
            <person name="Cattolico L."/>
            <person name="Confanioleri F."/>
            <person name="de Daruvar A."/>
            <person name="Despons L."/>
            <person name="Fabre E."/>
            <person name="Fairhead C."/>
            <person name="Ferry-Dumazet H."/>
            <person name="Groppi A."/>
            <person name="Hantraye F."/>
            <person name="Hennequin C."/>
            <person name="Jauniaux N."/>
            <person name="Joyet P."/>
            <person name="Kachouri R."/>
            <person name="Kerrest A."/>
            <person name="Koszul R."/>
            <person name="Lemaire M."/>
            <person name="Lesur I."/>
            <person name="Ma L."/>
            <person name="Muller H."/>
            <person name="Nicaud J.M."/>
            <person name="Nikolski M."/>
            <person name="Oztas S."/>
            <person name="Ozier-Kalogeropoulos O."/>
            <person name="Pellenz S."/>
            <person name="Potier S."/>
            <person name="Richard G.F."/>
            <person name="Straub M.L."/>
            <person name="Suleau A."/>
            <person name="Swennene D."/>
            <person name="Tekaia F."/>
            <person name="Wesolowski-Louvel M."/>
            <person name="Westhof E."/>
            <person name="Wirth B."/>
            <person name="Zeniou-Meyer M."/>
            <person name="Zivanovic I."/>
            <person name="Bolotin-Fukuhara M."/>
            <person name="Thierry A."/>
            <person name="Bouchier C."/>
            <person name="Caudron B."/>
            <person name="Scarpelli C."/>
            <person name="Gaillardin C."/>
            <person name="Weissenbach J."/>
            <person name="Wincker P."/>
            <person name="Souciet J.L."/>
        </authorList>
    </citation>
    <scope>NUCLEOTIDE SEQUENCE [LARGE SCALE GENOMIC DNA]</scope>
    <source>
        <strain evidence="7">ATCC 8585 / CBS 2359 / DSM 70799 / NBRC 1267 / NRRL Y-1140 / WM37</strain>
    </source>
</reference>
<dbReference type="PaxDb" id="284590-Q6CUA7"/>
<dbReference type="NCBIfam" id="TIGR00447">
    <property type="entry name" value="pth"/>
    <property type="match status" value="1"/>
</dbReference>
<dbReference type="PANTHER" id="PTHR17224">
    <property type="entry name" value="PEPTIDYL-TRNA HYDROLASE"/>
    <property type="match status" value="1"/>
</dbReference>
<accession>Q6CUA7</accession>
<dbReference type="AlphaFoldDB" id="Q6CUA7"/>
<dbReference type="PROSITE" id="PS01196">
    <property type="entry name" value="PEPT_TRNA_HYDROL_2"/>
    <property type="match status" value="1"/>
</dbReference>
<dbReference type="eggNOG" id="KOG2255">
    <property type="taxonomic scope" value="Eukaryota"/>
</dbReference>